<dbReference type="PROSITE" id="PS51257">
    <property type="entry name" value="PROKAR_LIPOPROTEIN"/>
    <property type="match status" value="1"/>
</dbReference>
<comment type="caution">
    <text evidence="2">The sequence shown here is derived from an EMBL/GenBank/DDBJ whole genome shotgun (WGS) entry which is preliminary data.</text>
</comment>
<evidence type="ECO:0000313" key="2">
    <source>
        <dbReference type="EMBL" id="TKW58240.1"/>
    </source>
</evidence>
<keyword evidence="1" id="KW-0732">Signal</keyword>
<evidence type="ECO:0008006" key="4">
    <source>
        <dbReference type="Google" id="ProtNLM"/>
    </source>
</evidence>
<dbReference type="EMBL" id="PJEX01000028">
    <property type="protein sequence ID" value="TKW58240.1"/>
    <property type="molecule type" value="Genomic_DNA"/>
</dbReference>
<feature type="signal peptide" evidence="1">
    <location>
        <begin position="1"/>
        <end position="16"/>
    </location>
</feature>
<gene>
    <name evidence="2" type="ORF">CTA1_7555</name>
</gene>
<proteinExistence type="predicted"/>
<evidence type="ECO:0000313" key="3">
    <source>
        <dbReference type="Proteomes" id="UP000310108"/>
    </source>
</evidence>
<keyword evidence="3" id="KW-1185">Reference proteome</keyword>
<protein>
    <recommendedName>
        <fullName evidence="4">Extracellular membrane protein CFEM domain-containing protein</fullName>
    </recommendedName>
</protein>
<dbReference type="AlphaFoldDB" id="A0A4U6XQW6"/>
<reference evidence="2 3" key="1">
    <citation type="journal article" date="2019" name="PLoS ONE">
        <title>Comparative genome analysis indicates high evolutionary potential of pathogenicity genes in Colletotrichum tanaceti.</title>
        <authorList>
            <person name="Lelwala R.V."/>
            <person name="Korhonen P.K."/>
            <person name="Young N.D."/>
            <person name="Scott J.B."/>
            <person name="Ades P.A."/>
            <person name="Gasser R.B."/>
            <person name="Taylor P.W.J."/>
        </authorList>
    </citation>
    <scope>NUCLEOTIDE SEQUENCE [LARGE SCALE GENOMIC DNA]</scope>
    <source>
        <strain evidence="2">BRIP57314</strain>
    </source>
</reference>
<sequence length="68" mass="7289">MRYIIALLALVSATLACNPKFGCCISKESPCHKMGDSCWVQCNARVTNGHCNDLGVGAGQLNCDTAWK</sequence>
<evidence type="ECO:0000256" key="1">
    <source>
        <dbReference type="SAM" id="SignalP"/>
    </source>
</evidence>
<name>A0A4U6XQW6_9PEZI</name>
<feature type="chain" id="PRO_5020521265" description="Extracellular membrane protein CFEM domain-containing protein" evidence="1">
    <location>
        <begin position="17"/>
        <end position="68"/>
    </location>
</feature>
<dbReference type="Proteomes" id="UP000310108">
    <property type="component" value="Unassembled WGS sequence"/>
</dbReference>
<organism evidence="2 3">
    <name type="scientific">Colletotrichum tanaceti</name>
    <dbReference type="NCBI Taxonomy" id="1306861"/>
    <lineage>
        <taxon>Eukaryota</taxon>
        <taxon>Fungi</taxon>
        <taxon>Dikarya</taxon>
        <taxon>Ascomycota</taxon>
        <taxon>Pezizomycotina</taxon>
        <taxon>Sordariomycetes</taxon>
        <taxon>Hypocreomycetidae</taxon>
        <taxon>Glomerellales</taxon>
        <taxon>Glomerellaceae</taxon>
        <taxon>Colletotrichum</taxon>
        <taxon>Colletotrichum destructivum species complex</taxon>
    </lineage>
</organism>
<accession>A0A4U6XQW6</accession>